<dbReference type="EC" id="2.3.1.39" evidence="4"/>
<dbReference type="EMBL" id="FOOX01000004">
    <property type="protein sequence ID" value="SFG39543.1"/>
    <property type="molecule type" value="Genomic_DNA"/>
</dbReference>
<evidence type="ECO:0000256" key="2">
    <source>
        <dbReference type="ARBA" id="ARBA00023315"/>
    </source>
</evidence>
<protein>
    <recommendedName>
        <fullName evidence="4">Malonyl CoA-acyl carrier protein transacylase</fullName>
        <ecNumber evidence="4">2.3.1.39</ecNumber>
    </recommendedName>
</protein>
<dbReference type="GO" id="GO:0004314">
    <property type="term" value="F:[acyl-carrier-protein] S-malonyltransferase activity"/>
    <property type="evidence" value="ECO:0007669"/>
    <property type="project" value="UniProtKB-EC"/>
</dbReference>
<dbReference type="Pfam" id="PF00698">
    <property type="entry name" value="Acyl_transf_1"/>
    <property type="match status" value="1"/>
</dbReference>
<dbReference type="STRING" id="341036.SAMN05660649_01549"/>
<keyword evidence="1 4" id="KW-0808">Transferase</keyword>
<dbReference type="SUPFAM" id="SSF55048">
    <property type="entry name" value="Probable ACP-binding domain of malonyl-CoA ACP transacylase"/>
    <property type="match status" value="1"/>
</dbReference>
<comment type="catalytic activity">
    <reaction evidence="3 4">
        <text>holo-[ACP] + malonyl-CoA = malonyl-[ACP] + CoA</text>
        <dbReference type="Rhea" id="RHEA:41792"/>
        <dbReference type="Rhea" id="RHEA-COMP:9623"/>
        <dbReference type="Rhea" id="RHEA-COMP:9685"/>
        <dbReference type="ChEBI" id="CHEBI:57287"/>
        <dbReference type="ChEBI" id="CHEBI:57384"/>
        <dbReference type="ChEBI" id="CHEBI:64479"/>
        <dbReference type="ChEBI" id="CHEBI:78449"/>
        <dbReference type="EC" id="2.3.1.39"/>
    </reaction>
</comment>
<name>A0A1I2RHG2_9FIRM</name>
<dbReference type="SUPFAM" id="SSF52151">
    <property type="entry name" value="FabD/lysophospholipase-like"/>
    <property type="match status" value="1"/>
</dbReference>
<keyword evidence="2 4" id="KW-0012">Acyltransferase</keyword>
<dbReference type="InterPro" id="IPR024925">
    <property type="entry name" value="Malonyl_CoA-ACP_transAc"/>
</dbReference>
<dbReference type="AlphaFoldDB" id="A0A1I2RHG2"/>
<dbReference type="Proteomes" id="UP000199337">
    <property type="component" value="Unassembled WGS sequence"/>
</dbReference>
<evidence type="ECO:0000256" key="3">
    <source>
        <dbReference type="ARBA" id="ARBA00048462"/>
    </source>
</evidence>
<gene>
    <name evidence="7" type="ORF">SAMN05660649_01549</name>
</gene>
<dbReference type="FunFam" id="3.30.70.250:FF:000001">
    <property type="entry name" value="Malonyl CoA-acyl carrier protein transacylase"/>
    <property type="match status" value="1"/>
</dbReference>
<comment type="similarity">
    <text evidence="4">Belongs to the fabD family.</text>
</comment>
<evidence type="ECO:0000313" key="7">
    <source>
        <dbReference type="EMBL" id="SFG39543.1"/>
    </source>
</evidence>
<dbReference type="RefSeq" id="WP_092470322.1">
    <property type="nucleotide sequence ID" value="NZ_FOOX01000004.1"/>
</dbReference>
<dbReference type="SMART" id="SM00827">
    <property type="entry name" value="PKS_AT"/>
    <property type="match status" value="1"/>
</dbReference>
<dbReference type="InterPro" id="IPR050858">
    <property type="entry name" value="Mal-CoA-ACP_Trans/PKS_FabD"/>
</dbReference>
<accession>A0A1I2RHG2</accession>
<dbReference type="InterPro" id="IPR004410">
    <property type="entry name" value="Malonyl_CoA-ACP_transAc_FabD"/>
</dbReference>
<evidence type="ECO:0000313" key="8">
    <source>
        <dbReference type="Proteomes" id="UP000199337"/>
    </source>
</evidence>
<evidence type="ECO:0000256" key="1">
    <source>
        <dbReference type="ARBA" id="ARBA00022679"/>
    </source>
</evidence>
<dbReference type="InterPro" id="IPR016036">
    <property type="entry name" value="Malonyl_transacylase_ACP-bd"/>
</dbReference>
<dbReference type="GO" id="GO:0005829">
    <property type="term" value="C:cytosol"/>
    <property type="evidence" value="ECO:0007669"/>
    <property type="project" value="TreeGrafter"/>
</dbReference>
<dbReference type="InterPro" id="IPR014043">
    <property type="entry name" value="Acyl_transferase_dom"/>
</dbReference>
<dbReference type="InterPro" id="IPR016035">
    <property type="entry name" value="Acyl_Trfase/lysoPLipase"/>
</dbReference>
<sequence>MLSFVFPGQGSQFVGMGKAFYQQYAFIREIFAEADQALAFSLTELIFEGPEEELKKTVNAQPAILTVSVAMHEMLKREGYKPDVVAGHSLGEYSALVAAGALNFSDAVRLVRLRGRFMQEAVPLGQGGMLAVLGLSRQQVVEGCRQAAAFGVVEAANFNCPGQVVVAGESQALERAGELFKQLGARRCIPLQVSAPFHSSLMVPAGARLAPELEKVEVKDPDIPVIANVSADYVKTAAGVRDALIKQVSSPVLWEQSVLRMIEGGAKILLEVGPGQVLTGLIRKISKNVTGASFNDQTEPAAIYNLLKEAV</sequence>
<proteinExistence type="inferred from homology"/>
<dbReference type="Gene3D" id="3.30.70.250">
    <property type="entry name" value="Malonyl-CoA ACP transacylase, ACP-binding"/>
    <property type="match status" value="1"/>
</dbReference>
<dbReference type="InterPro" id="IPR001227">
    <property type="entry name" value="Ac_transferase_dom_sf"/>
</dbReference>
<dbReference type="PIRSF" id="PIRSF000446">
    <property type="entry name" value="Mct"/>
    <property type="match status" value="1"/>
</dbReference>
<feature type="active site" evidence="5">
    <location>
        <position position="89"/>
    </location>
</feature>
<organism evidence="7 8">
    <name type="scientific">Desulfotruncus arcticus DSM 17038</name>
    <dbReference type="NCBI Taxonomy" id="1121424"/>
    <lineage>
        <taxon>Bacteria</taxon>
        <taxon>Bacillati</taxon>
        <taxon>Bacillota</taxon>
        <taxon>Clostridia</taxon>
        <taxon>Eubacteriales</taxon>
        <taxon>Desulfallaceae</taxon>
        <taxon>Desulfotruncus</taxon>
    </lineage>
</organism>
<feature type="active site" evidence="5">
    <location>
        <position position="198"/>
    </location>
</feature>
<evidence type="ECO:0000256" key="5">
    <source>
        <dbReference type="PIRSR" id="PIRSR000446-1"/>
    </source>
</evidence>
<feature type="domain" description="Malonyl-CoA:ACP transacylase (MAT)" evidence="6">
    <location>
        <begin position="5"/>
        <end position="297"/>
    </location>
</feature>
<keyword evidence="8" id="KW-1185">Reference proteome</keyword>
<evidence type="ECO:0000259" key="6">
    <source>
        <dbReference type="SMART" id="SM00827"/>
    </source>
</evidence>
<dbReference type="GO" id="GO:0006633">
    <property type="term" value="P:fatty acid biosynthetic process"/>
    <property type="evidence" value="ECO:0007669"/>
    <property type="project" value="TreeGrafter"/>
</dbReference>
<evidence type="ECO:0000256" key="4">
    <source>
        <dbReference type="PIRNR" id="PIRNR000446"/>
    </source>
</evidence>
<dbReference type="PANTHER" id="PTHR42681:SF1">
    <property type="entry name" value="MALONYL-COA-ACYL CARRIER PROTEIN TRANSACYLASE, MITOCHONDRIAL"/>
    <property type="match status" value="1"/>
</dbReference>
<reference evidence="8" key="1">
    <citation type="submission" date="2016-10" db="EMBL/GenBank/DDBJ databases">
        <authorList>
            <person name="Varghese N."/>
            <person name="Submissions S."/>
        </authorList>
    </citation>
    <scope>NUCLEOTIDE SEQUENCE [LARGE SCALE GENOMIC DNA]</scope>
    <source>
        <strain evidence="8">DSM 17038</strain>
    </source>
</reference>
<dbReference type="NCBIfam" id="TIGR00128">
    <property type="entry name" value="fabD"/>
    <property type="match status" value="1"/>
</dbReference>
<dbReference type="Gene3D" id="3.40.366.10">
    <property type="entry name" value="Malonyl-Coenzyme A Acyl Carrier Protein, domain 2"/>
    <property type="match status" value="1"/>
</dbReference>
<dbReference type="PANTHER" id="PTHR42681">
    <property type="entry name" value="MALONYL-COA-ACYL CARRIER PROTEIN TRANSACYLASE, MITOCHONDRIAL"/>
    <property type="match status" value="1"/>
</dbReference>
<dbReference type="OrthoDB" id="9805460at2"/>